<comment type="caution">
    <text evidence="2">The sequence shown here is derived from an EMBL/GenBank/DDBJ whole genome shotgun (WGS) entry which is preliminary data.</text>
</comment>
<keyword evidence="1" id="KW-0472">Membrane</keyword>
<dbReference type="Proteomes" id="UP001159387">
    <property type="component" value="Unassembled WGS sequence"/>
</dbReference>
<keyword evidence="1" id="KW-1133">Transmembrane helix</keyword>
<evidence type="ECO:0000256" key="1">
    <source>
        <dbReference type="SAM" id="Phobius"/>
    </source>
</evidence>
<name>A0AA43GUI6_9CYAN</name>
<feature type="transmembrane region" description="Helical" evidence="1">
    <location>
        <begin position="45"/>
        <end position="63"/>
    </location>
</feature>
<gene>
    <name evidence="2" type="ORF">NWP17_12975</name>
</gene>
<dbReference type="RefSeq" id="WP_280655312.1">
    <property type="nucleotide sequence ID" value="NZ_JANQDH010000087.1"/>
</dbReference>
<evidence type="ECO:0000313" key="3">
    <source>
        <dbReference type="Proteomes" id="UP001159387"/>
    </source>
</evidence>
<keyword evidence="1" id="KW-0812">Transmembrane</keyword>
<dbReference type="PANTHER" id="PTHR34214:SF3">
    <property type="entry name" value="PROTEIN CONSERVED IN THE GREEN LINEAGE AND DIATOMS 27, CHLOROPLASTIC"/>
    <property type="match status" value="1"/>
</dbReference>
<reference evidence="2 3" key="1">
    <citation type="journal article" date="2023" name="J. Phycol.">
        <title>Chrysosporum ovalisporum is synonymous with the true-branching cyanobacterium Umezakia natans (Nostocales/Aphanizomenonaceae).</title>
        <authorList>
            <person name="McGregor G.B."/>
            <person name="Sendall B.C."/>
            <person name="Niiyama Y."/>
            <person name="Tuji A."/>
            <person name="Willis A."/>
        </authorList>
    </citation>
    <scope>NUCLEOTIDE SEQUENCE [LARGE SCALE GENOMIC DNA]</scope>
    <source>
        <strain evidence="2 3">ANA360D</strain>
    </source>
</reference>
<dbReference type="Pfam" id="PF06799">
    <property type="entry name" value="CGLD27-like"/>
    <property type="match status" value="1"/>
</dbReference>
<dbReference type="AlphaFoldDB" id="A0AA43GUI6"/>
<feature type="transmembrane region" description="Helical" evidence="1">
    <location>
        <begin position="69"/>
        <end position="93"/>
    </location>
</feature>
<proteinExistence type="predicted"/>
<accession>A0AA43GUI6</accession>
<organism evidence="2 3">
    <name type="scientific">Chrysosporum bergii ANA360D</name>
    <dbReference type="NCBI Taxonomy" id="617107"/>
    <lineage>
        <taxon>Bacteria</taxon>
        <taxon>Bacillati</taxon>
        <taxon>Cyanobacteriota</taxon>
        <taxon>Cyanophyceae</taxon>
        <taxon>Nostocales</taxon>
        <taxon>Nodulariaceae</taxon>
        <taxon>Chrysosporum</taxon>
    </lineage>
</organism>
<protein>
    <submittedName>
        <fullName evidence="2">CGLD27 family protein</fullName>
    </submittedName>
</protein>
<dbReference type="EMBL" id="JANQDH010000087">
    <property type="protein sequence ID" value="MDH6061337.1"/>
    <property type="molecule type" value="Genomic_DNA"/>
</dbReference>
<dbReference type="PANTHER" id="PTHR34214">
    <property type="match status" value="1"/>
</dbReference>
<feature type="transmembrane region" description="Helical" evidence="1">
    <location>
        <begin position="147"/>
        <end position="166"/>
    </location>
</feature>
<keyword evidence="3" id="KW-1185">Reference proteome</keyword>
<dbReference type="InterPro" id="IPR009631">
    <property type="entry name" value="CGLD27-like"/>
</dbReference>
<evidence type="ECO:0000313" key="2">
    <source>
        <dbReference type="EMBL" id="MDH6061337.1"/>
    </source>
</evidence>
<sequence length="167" mass="19309">MIRPSVNHCPVPMEQQPLNEYEELKTSWLFCDCILNRRDYITKMLWIWSLSWVVAGPVAAVSFPPQKQLAHFLLSGAAGASLGVVLVLVRLWLGWMYVRDRLYNSTVFYEESGWYDGQTWTKPEEVIVRDRLIVTYEIKPILQRLQFTLAALAGMFVIGTIVWQLLS</sequence>